<feature type="transmembrane region" description="Helical" evidence="1">
    <location>
        <begin position="6"/>
        <end position="27"/>
    </location>
</feature>
<proteinExistence type="predicted"/>
<organism evidence="2 3">
    <name type="scientific">Trapa natans</name>
    <name type="common">Water chestnut</name>
    <dbReference type="NCBI Taxonomy" id="22666"/>
    <lineage>
        <taxon>Eukaryota</taxon>
        <taxon>Viridiplantae</taxon>
        <taxon>Streptophyta</taxon>
        <taxon>Embryophyta</taxon>
        <taxon>Tracheophyta</taxon>
        <taxon>Spermatophyta</taxon>
        <taxon>Magnoliopsida</taxon>
        <taxon>eudicotyledons</taxon>
        <taxon>Gunneridae</taxon>
        <taxon>Pentapetalae</taxon>
        <taxon>rosids</taxon>
        <taxon>malvids</taxon>
        <taxon>Myrtales</taxon>
        <taxon>Lythraceae</taxon>
        <taxon>Trapa</taxon>
    </lineage>
</organism>
<keyword evidence="3" id="KW-1185">Reference proteome</keyword>
<keyword evidence="1" id="KW-1133">Transmembrane helix</keyword>
<sequence>MVCLRATTYFNAHMLCLIVIMGSAFSWTGRENGTRSVFEPLRIFPFTPTRPSEGVMLVRFWNTPLVDSIGCWVGRTRMDHCAQKEGLLRDLAAGIAPKRGSTVMEKPCGPLPKNMC</sequence>
<evidence type="ECO:0000313" key="2">
    <source>
        <dbReference type="EMBL" id="KAK4796857.1"/>
    </source>
</evidence>
<evidence type="ECO:0000256" key="1">
    <source>
        <dbReference type="SAM" id="Phobius"/>
    </source>
</evidence>
<accession>A0AAN7M2X0</accession>
<dbReference type="AlphaFoldDB" id="A0AAN7M2X0"/>
<gene>
    <name evidence="2" type="ORF">SAY86_029183</name>
</gene>
<reference evidence="2 3" key="1">
    <citation type="journal article" date="2023" name="Hortic Res">
        <title>Pangenome of water caltrop reveals structural variations and asymmetric subgenome divergence after allopolyploidization.</title>
        <authorList>
            <person name="Zhang X."/>
            <person name="Chen Y."/>
            <person name="Wang L."/>
            <person name="Yuan Y."/>
            <person name="Fang M."/>
            <person name="Shi L."/>
            <person name="Lu R."/>
            <person name="Comes H.P."/>
            <person name="Ma Y."/>
            <person name="Chen Y."/>
            <person name="Huang G."/>
            <person name="Zhou Y."/>
            <person name="Zheng Z."/>
            <person name="Qiu Y."/>
        </authorList>
    </citation>
    <scope>NUCLEOTIDE SEQUENCE [LARGE SCALE GENOMIC DNA]</scope>
    <source>
        <strain evidence="2">F231</strain>
    </source>
</reference>
<comment type="caution">
    <text evidence="2">The sequence shown here is derived from an EMBL/GenBank/DDBJ whole genome shotgun (WGS) entry which is preliminary data.</text>
</comment>
<name>A0AAN7M2X0_TRANT</name>
<keyword evidence="1" id="KW-0472">Membrane</keyword>
<protein>
    <submittedName>
        <fullName evidence="2">Uncharacterized protein</fullName>
    </submittedName>
</protein>
<dbReference type="Proteomes" id="UP001346149">
    <property type="component" value="Unassembled WGS sequence"/>
</dbReference>
<dbReference type="EMBL" id="JAXQNO010000006">
    <property type="protein sequence ID" value="KAK4796857.1"/>
    <property type="molecule type" value="Genomic_DNA"/>
</dbReference>
<evidence type="ECO:0000313" key="3">
    <source>
        <dbReference type="Proteomes" id="UP001346149"/>
    </source>
</evidence>
<keyword evidence="1" id="KW-0812">Transmembrane</keyword>